<dbReference type="SUPFAM" id="SSF57667">
    <property type="entry name" value="beta-beta-alpha zinc fingers"/>
    <property type="match status" value="2"/>
</dbReference>
<dbReference type="GO" id="GO:0000981">
    <property type="term" value="F:DNA-binding transcription factor activity, RNA polymerase II-specific"/>
    <property type="evidence" value="ECO:0007669"/>
    <property type="project" value="TreeGrafter"/>
</dbReference>
<feature type="domain" description="C2H2-type" evidence="10">
    <location>
        <begin position="91"/>
        <end position="118"/>
    </location>
</feature>
<reference evidence="11" key="1">
    <citation type="submission" date="2025-08" db="UniProtKB">
        <authorList>
            <consortium name="RefSeq"/>
        </authorList>
    </citation>
    <scope>IDENTIFICATION</scope>
    <source>
        <tissue evidence="11">Whole insect</tissue>
    </source>
</reference>
<keyword evidence="8" id="KW-0539">Nucleus</keyword>
<comment type="subcellular location">
    <subcellularLocation>
        <location evidence="1">Nucleus</location>
    </subcellularLocation>
</comment>
<dbReference type="Pfam" id="PF00096">
    <property type="entry name" value="zf-C2H2"/>
    <property type="match status" value="3"/>
</dbReference>
<keyword evidence="4 9" id="KW-0863">Zinc-finger</keyword>
<organism evidence="11">
    <name type="scientific">Diabrotica virgifera virgifera</name>
    <name type="common">western corn rootworm</name>
    <dbReference type="NCBI Taxonomy" id="50390"/>
    <lineage>
        <taxon>Eukaryota</taxon>
        <taxon>Metazoa</taxon>
        <taxon>Ecdysozoa</taxon>
        <taxon>Arthropoda</taxon>
        <taxon>Hexapoda</taxon>
        <taxon>Insecta</taxon>
        <taxon>Pterygota</taxon>
        <taxon>Neoptera</taxon>
        <taxon>Endopterygota</taxon>
        <taxon>Coleoptera</taxon>
        <taxon>Polyphaga</taxon>
        <taxon>Cucujiformia</taxon>
        <taxon>Chrysomeloidea</taxon>
        <taxon>Chrysomelidae</taxon>
        <taxon>Galerucinae</taxon>
        <taxon>Diabroticina</taxon>
        <taxon>Diabroticites</taxon>
        <taxon>Diabrotica</taxon>
    </lineage>
</organism>
<evidence type="ECO:0000256" key="4">
    <source>
        <dbReference type="ARBA" id="ARBA00022771"/>
    </source>
</evidence>
<dbReference type="GO" id="GO:0005634">
    <property type="term" value="C:nucleus"/>
    <property type="evidence" value="ECO:0007669"/>
    <property type="project" value="UniProtKB-SubCell"/>
</dbReference>
<dbReference type="FunFam" id="3.30.160.60:FF:000621">
    <property type="entry name" value="FLT3-interacting zinc finger 1"/>
    <property type="match status" value="1"/>
</dbReference>
<evidence type="ECO:0000256" key="2">
    <source>
        <dbReference type="ARBA" id="ARBA00022723"/>
    </source>
</evidence>
<keyword evidence="6" id="KW-0805">Transcription regulation</keyword>
<evidence type="ECO:0000313" key="11">
    <source>
        <dbReference type="RefSeq" id="XP_028147663.1"/>
    </source>
</evidence>
<evidence type="ECO:0000256" key="9">
    <source>
        <dbReference type="PROSITE-ProRule" id="PRU00042"/>
    </source>
</evidence>
<dbReference type="Gene3D" id="3.30.160.60">
    <property type="entry name" value="Classic Zinc Finger"/>
    <property type="match status" value="4"/>
</dbReference>
<dbReference type="InterPro" id="IPR036236">
    <property type="entry name" value="Znf_C2H2_sf"/>
</dbReference>
<dbReference type="SMART" id="SM00355">
    <property type="entry name" value="ZnF_C2H2"/>
    <property type="match status" value="3"/>
</dbReference>
<feature type="domain" description="C2H2-type" evidence="10">
    <location>
        <begin position="63"/>
        <end position="90"/>
    </location>
</feature>
<keyword evidence="7" id="KW-0804">Transcription</keyword>
<dbReference type="RefSeq" id="XP_028147663.1">
    <property type="nucleotide sequence ID" value="XM_028291862.1"/>
</dbReference>
<sequence length="184" mass="21471">MKNVHPMAPLRNKIWLTKKKIPPLFSKHAKEDPSSPFTGFTKDRKGNLLDIHPIKDTIRTNTTICEICFKKFSVQSKLIRHLRVHTGEKPHKCEICSKQFSEAGNLKKHLRVHTEEKPYQCEFCFKQFRQSGNLKTHMVVHTEENPHKCEICFKQFSHAGNWRAYWGKTSSVKFVLSSLVKKLV</sequence>
<dbReference type="PANTHER" id="PTHR24394:SF44">
    <property type="entry name" value="ZINC FINGER PROTEIN 271-LIKE"/>
    <property type="match status" value="1"/>
</dbReference>
<evidence type="ECO:0000256" key="1">
    <source>
        <dbReference type="ARBA" id="ARBA00004123"/>
    </source>
</evidence>
<keyword evidence="2" id="KW-0479">Metal-binding</keyword>
<dbReference type="InterPro" id="IPR013087">
    <property type="entry name" value="Znf_C2H2_type"/>
</dbReference>
<dbReference type="GO" id="GO:0008270">
    <property type="term" value="F:zinc ion binding"/>
    <property type="evidence" value="ECO:0007669"/>
    <property type="project" value="UniProtKB-KW"/>
</dbReference>
<feature type="domain" description="C2H2-type" evidence="10">
    <location>
        <begin position="119"/>
        <end position="146"/>
    </location>
</feature>
<dbReference type="AlphaFoldDB" id="A0A6P7GR03"/>
<evidence type="ECO:0000256" key="8">
    <source>
        <dbReference type="ARBA" id="ARBA00023242"/>
    </source>
</evidence>
<dbReference type="PROSITE" id="PS00028">
    <property type="entry name" value="ZINC_FINGER_C2H2_1"/>
    <property type="match status" value="3"/>
</dbReference>
<dbReference type="PROSITE" id="PS50157">
    <property type="entry name" value="ZINC_FINGER_C2H2_2"/>
    <property type="match status" value="3"/>
</dbReference>
<evidence type="ECO:0000256" key="7">
    <source>
        <dbReference type="ARBA" id="ARBA00023163"/>
    </source>
</evidence>
<evidence type="ECO:0000256" key="5">
    <source>
        <dbReference type="ARBA" id="ARBA00022833"/>
    </source>
</evidence>
<dbReference type="FunFam" id="3.30.160.60:FF:000096">
    <property type="entry name" value="Zinc finger and BTB domain-containing protein 18 isoform 1"/>
    <property type="match status" value="1"/>
</dbReference>
<name>A0A6P7GR03_DIAVI</name>
<evidence type="ECO:0000259" key="10">
    <source>
        <dbReference type="PROSITE" id="PS50157"/>
    </source>
</evidence>
<proteinExistence type="predicted"/>
<evidence type="ECO:0000256" key="6">
    <source>
        <dbReference type="ARBA" id="ARBA00023015"/>
    </source>
</evidence>
<accession>A0A6P7GR03</accession>
<protein>
    <submittedName>
        <fullName evidence="11">Zinc finger protein 273-like</fullName>
    </submittedName>
</protein>
<evidence type="ECO:0000256" key="3">
    <source>
        <dbReference type="ARBA" id="ARBA00022737"/>
    </source>
</evidence>
<dbReference type="FunFam" id="3.30.160.60:FF:001926">
    <property type="match status" value="1"/>
</dbReference>
<keyword evidence="5" id="KW-0862">Zinc</keyword>
<keyword evidence="3" id="KW-0677">Repeat</keyword>
<dbReference type="PANTHER" id="PTHR24394">
    <property type="entry name" value="ZINC FINGER PROTEIN"/>
    <property type="match status" value="1"/>
</dbReference>
<gene>
    <name evidence="11" type="primary">LOC114341079</name>
</gene>
<dbReference type="InParanoid" id="A0A6P7GR03"/>